<organism evidence="1 2">
    <name type="scientific">Russula ochroleuca</name>
    <dbReference type="NCBI Taxonomy" id="152965"/>
    <lineage>
        <taxon>Eukaryota</taxon>
        <taxon>Fungi</taxon>
        <taxon>Dikarya</taxon>
        <taxon>Basidiomycota</taxon>
        <taxon>Agaricomycotina</taxon>
        <taxon>Agaricomycetes</taxon>
        <taxon>Russulales</taxon>
        <taxon>Russulaceae</taxon>
        <taxon>Russula</taxon>
    </lineage>
</organism>
<accession>A0A9P5N2U2</accession>
<dbReference type="OrthoDB" id="10257948at2759"/>
<gene>
    <name evidence="1" type="ORF">DFH94DRAFT_253257</name>
</gene>
<sequence>MQREYGGLLFTLCVGFGRSDKLADWVWCVGIGMENLKQMGEDMYGKYTEQTDEKEIIRTCSASHNPFLSRSFRRCVIMDKHMAALAPKYFSRGSCVSFVENVPFIVEKLGPKVLICFIKGISKET</sequence>
<name>A0A9P5N2U2_9AGAM</name>
<dbReference type="PANTHER" id="PTHR21148">
    <property type="entry name" value="THIOREDOXIN DOMAIN-CONTAINING PROTEIN 9"/>
    <property type="match status" value="1"/>
</dbReference>
<keyword evidence="2" id="KW-1185">Reference proteome</keyword>
<comment type="caution">
    <text evidence="1">The sequence shown here is derived from an EMBL/GenBank/DDBJ whole genome shotgun (WGS) entry which is preliminary data.</text>
</comment>
<evidence type="ECO:0000313" key="1">
    <source>
        <dbReference type="EMBL" id="KAF8484902.1"/>
    </source>
</evidence>
<evidence type="ECO:0000313" key="2">
    <source>
        <dbReference type="Proteomes" id="UP000759537"/>
    </source>
</evidence>
<protein>
    <submittedName>
        <fullName evidence="1">Uncharacterized protein</fullName>
    </submittedName>
</protein>
<dbReference type="Proteomes" id="UP000759537">
    <property type="component" value="Unassembled WGS sequence"/>
</dbReference>
<proteinExistence type="predicted"/>
<reference evidence="1" key="2">
    <citation type="journal article" date="2020" name="Nat. Commun.">
        <title>Large-scale genome sequencing of mycorrhizal fungi provides insights into the early evolution of symbiotic traits.</title>
        <authorList>
            <person name="Miyauchi S."/>
            <person name="Kiss E."/>
            <person name="Kuo A."/>
            <person name="Drula E."/>
            <person name="Kohler A."/>
            <person name="Sanchez-Garcia M."/>
            <person name="Morin E."/>
            <person name="Andreopoulos B."/>
            <person name="Barry K.W."/>
            <person name="Bonito G."/>
            <person name="Buee M."/>
            <person name="Carver A."/>
            <person name="Chen C."/>
            <person name="Cichocki N."/>
            <person name="Clum A."/>
            <person name="Culley D."/>
            <person name="Crous P.W."/>
            <person name="Fauchery L."/>
            <person name="Girlanda M."/>
            <person name="Hayes R.D."/>
            <person name="Keri Z."/>
            <person name="LaButti K."/>
            <person name="Lipzen A."/>
            <person name="Lombard V."/>
            <person name="Magnuson J."/>
            <person name="Maillard F."/>
            <person name="Murat C."/>
            <person name="Nolan M."/>
            <person name="Ohm R.A."/>
            <person name="Pangilinan J."/>
            <person name="Pereira M.F."/>
            <person name="Perotto S."/>
            <person name="Peter M."/>
            <person name="Pfister S."/>
            <person name="Riley R."/>
            <person name="Sitrit Y."/>
            <person name="Stielow J.B."/>
            <person name="Szollosi G."/>
            <person name="Zifcakova L."/>
            <person name="Stursova M."/>
            <person name="Spatafora J.W."/>
            <person name="Tedersoo L."/>
            <person name="Vaario L.M."/>
            <person name="Yamada A."/>
            <person name="Yan M."/>
            <person name="Wang P."/>
            <person name="Xu J."/>
            <person name="Bruns T."/>
            <person name="Baldrian P."/>
            <person name="Vilgalys R."/>
            <person name="Dunand C."/>
            <person name="Henrissat B."/>
            <person name="Grigoriev I.V."/>
            <person name="Hibbett D."/>
            <person name="Nagy L.G."/>
            <person name="Martin F.M."/>
        </authorList>
    </citation>
    <scope>NUCLEOTIDE SEQUENCE</scope>
    <source>
        <strain evidence="1">Prilba</strain>
    </source>
</reference>
<reference evidence="1" key="1">
    <citation type="submission" date="2019-10" db="EMBL/GenBank/DDBJ databases">
        <authorList>
            <consortium name="DOE Joint Genome Institute"/>
            <person name="Kuo A."/>
            <person name="Miyauchi S."/>
            <person name="Kiss E."/>
            <person name="Drula E."/>
            <person name="Kohler A."/>
            <person name="Sanchez-Garcia M."/>
            <person name="Andreopoulos B."/>
            <person name="Barry K.W."/>
            <person name="Bonito G."/>
            <person name="Buee M."/>
            <person name="Carver A."/>
            <person name="Chen C."/>
            <person name="Cichocki N."/>
            <person name="Clum A."/>
            <person name="Culley D."/>
            <person name="Crous P.W."/>
            <person name="Fauchery L."/>
            <person name="Girlanda M."/>
            <person name="Hayes R."/>
            <person name="Keri Z."/>
            <person name="LaButti K."/>
            <person name="Lipzen A."/>
            <person name="Lombard V."/>
            <person name="Magnuson J."/>
            <person name="Maillard F."/>
            <person name="Morin E."/>
            <person name="Murat C."/>
            <person name="Nolan M."/>
            <person name="Ohm R."/>
            <person name="Pangilinan J."/>
            <person name="Pereira M."/>
            <person name="Perotto S."/>
            <person name="Peter M."/>
            <person name="Riley R."/>
            <person name="Sitrit Y."/>
            <person name="Stielow B."/>
            <person name="Szollosi G."/>
            <person name="Zifcakova L."/>
            <person name="Stursova M."/>
            <person name="Spatafora J.W."/>
            <person name="Tedersoo L."/>
            <person name="Vaario L.-M."/>
            <person name="Yamada A."/>
            <person name="Yan M."/>
            <person name="Wang P."/>
            <person name="Xu J."/>
            <person name="Bruns T."/>
            <person name="Baldrian P."/>
            <person name="Vilgalys R."/>
            <person name="Henrissat B."/>
            <person name="Grigoriev I.V."/>
            <person name="Hibbett D."/>
            <person name="Nagy L.G."/>
            <person name="Martin F.M."/>
        </authorList>
    </citation>
    <scope>NUCLEOTIDE SEQUENCE</scope>
    <source>
        <strain evidence="1">Prilba</strain>
    </source>
</reference>
<dbReference type="AlphaFoldDB" id="A0A9P5N2U2"/>
<dbReference type="EMBL" id="WHVB01000003">
    <property type="protein sequence ID" value="KAF8484902.1"/>
    <property type="molecule type" value="Genomic_DNA"/>
</dbReference>